<organism evidence="1 2">
    <name type="scientific">Pleurodeles waltl</name>
    <name type="common">Iberian ribbed newt</name>
    <dbReference type="NCBI Taxonomy" id="8319"/>
    <lineage>
        <taxon>Eukaryota</taxon>
        <taxon>Metazoa</taxon>
        <taxon>Chordata</taxon>
        <taxon>Craniata</taxon>
        <taxon>Vertebrata</taxon>
        <taxon>Euteleostomi</taxon>
        <taxon>Amphibia</taxon>
        <taxon>Batrachia</taxon>
        <taxon>Caudata</taxon>
        <taxon>Salamandroidea</taxon>
        <taxon>Salamandridae</taxon>
        <taxon>Pleurodelinae</taxon>
        <taxon>Pleurodeles</taxon>
    </lineage>
</organism>
<dbReference type="EMBL" id="JANPWB010000001">
    <property type="protein sequence ID" value="KAJ1215191.1"/>
    <property type="molecule type" value="Genomic_DNA"/>
</dbReference>
<keyword evidence="2" id="KW-1185">Reference proteome</keyword>
<dbReference type="Proteomes" id="UP001066276">
    <property type="component" value="Chromosome 1_1"/>
</dbReference>
<evidence type="ECO:0000313" key="2">
    <source>
        <dbReference type="Proteomes" id="UP001066276"/>
    </source>
</evidence>
<dbReference type="AlphaFoldDB" id="A0AAV7WR75"/>
<reference evidence="1" key="1">
    <citation type="journal article" date="2022" name="bioRxiv">
        <title>Sequencing and chromosome-scale assembly of the giantPleurodeles waltlgenome.</title>
        <authorList>
            <person name="Brown T."/>
            <person name="Elewa A."/>
            <person name="Iarovenko S."/>
            <person name="Subramanian E."/>
            <person name="Araus A.J."/>
            <person name="Petzold A."/>
            <person name="Susuki M."/>
            <person name="Suzuki K.-i.T."/>
            <person name="Hayashi T."/>
            <person name="Toyoda A."/>
            <person name="Oliveira C."/>
            <person name="Osipova E."/>
            <person name="Leigh N.D."/>
            <person name="Simon A."/>
            <person name="Yun M.H."/>
        </authorList>
    </citation>
    <scope>NUCLEOTIDE SEQUENCE</scope>
    <source>
        <strain evidence="1">20211129_DDA</strain>
        <tissue evidence="1">Liver</tissue>
    </source>
</reference>
<evidence type="ECO:0000313" key="1">
    <source>
        <dbReference type="EMBL" id="KAJ1215191.1"/>
    </source>
</evidence>
<protein>
    <submittedName>
        <fullName evidence="1">Uncharacterized protein</fullName>
    </submittedName>
</protein>
<name>A0AAV7WR75_PLEWA</name>
<proteinExistence type="predicted"/>
<comment type="caution">
    <text evidence="1">The sequence shown here is derived from an EMBL/GenBank/DDBJ whole genome shotgun (WGS) entry which is preliminary data.</text>
</comment>
<sequence length="162" mass="17144">MDSLATSHIESGAERRSDDSCGYEVKAIGNLDGRIPEHVPLRGGEEETIAGAGNPDIRVPDSLNREEGLRAGSVVSMCISSVRKECDPTGFCMRQLLLSGIRNSAGESHSLSPVDEEYLPQGSAMAPDHIPASRALEMPLLLIKGSSAPWVCPSWSSGRAGA</sequence>
<accession>A0AAV7WR75</accession>
<gene>
    <name evidence="1" type="ORF">NDU88_002800</name>
</gene>